<gene>
    <name evidence="8" type="ORF">CYCCA115_LOCUS11526</name>
</gene>
<evidence type="ECO:0000313" key="8">
    <source>
        <dbReference type="EMBL" id="CAJ1948257.1"/>
    </source>
</evidence>
<feature type="region of interest" description="Disordered" evidence="5">
    <location>
        <begin position="335"/>
        <end position="382"/>
    </location>
</feature>
<dbReference type="Gene3D" id="3.30.40.10">
    <property type="entry name" value="Zinc/RING finger domain, C3HC4 (zinc finger)"/>
    <property type="match status" value="1"/>
</dbReference>
<keyword evidence="2 4" id="KW-0863">Zinc-finger</keyword>
<keyword evidence="6" id="KW-1133">Transmembrane helix</keyword>
<keyword evidence="6" id="KW-0812">Transmembrane</keyword>
<evidence type="ECO:0000259" key="7">
    <source>
        <dbReference type="PROSITE" id="PS50089"/>
    </source>
</evidence>
<dbReference type="PANTHER" id="PTHR45798:SF97">
    <property type="entry name" value="ALCOHOL-SENSITIVE RING FINGER PROTEIN 1"/>
    <property type="match status" value="1"/>
</dbReference>
<name>A0AAD2PU57_9STRA</name>
<keyword evidence="1" id="KW-0479">Metal-binding</keyword>
<evidence type="ECO:0000313" key="9">
    <source>
        <dbReference type="Proteomes" id="UP001295423"/>
    </source>
</evidence>
<keyword evidence="9" id="KW-1185">Reference proteome</keyword>
<feature type="domain" description="RING-type" evidence="7">
    <location>
        <begin position="173"/>
        <end position="217"/>
    </location>
</feature>
<evidence type="ECO:0000256" key="5">
    <source>
        <dbReference type="SAM" id="MobiDB-lite"/>
    </source>
</evidence>
<feature type="region of interest" description="Disordered" evidence="5">
    <location>
        <begin position="229"/>
        <end position="265"/>
    </location>
</feature>
<dbReference type="InterPro" id="IPR013083">
    <property type="entry name" value="Znf_RING/FYVE/PHD"/>
</dbReference>
<keyword evidence="3" id="KW-0862">Zinc</keyword>
<feature type="compositionally biased region" description="Polar residues" evidence="5">
    <location>
        <begin position="114"/>
        <end position="123"/>
    </location>
</feature>
<organism evidence="8 9">
    <name type="scientific">Cylindrotheca closterium</name>
    <dbReference type="NCBI Taxonomy" id="2856"/>
    <lineage>
        <taxon>Eukaryota</taxon>
        <taxon>Sar</taxon>
        <taxon>Stramenopiles</taxon>
        <taxon>Ochrophyta</taxon>
        <taxon>Bacillariophyta</taxon>
        <taxon>Bacillariophyceae</taxon>
        <taxon>Bacillariophycidae</taxon>
        <taxon>Bacillariales</taxon>
        <taxon>Bacillariaceae</taxon>
        <taxon>Cylindrotheca</taxon>
    </lineage>
</organism>
<feature type="compositionally biased region" description="Low complexity" evidence="5">
    <location>
        <begin position="103"/>
        <end position="113"/>
    </location>
</feature>
<evidence type="ECO:0000256" key="6">
    <source>
        <dbReference type="SAM" id="Phobius"/>
    </source>
</evidence>
<accession>A0AAD2PU57</accession>
<feature type="compositionally biased region" description="Polar residues" evidence="5">
    <location>
        <begin position="336"/>
        <end position="348"/>
    </location>
</feature>
<feature type="region of interest" description="Disordered" evidence="5">
    <location>
        <begin position="91"/>
        <end position="154"/>
    </location>
</feature>
<evidence type="ECO:0000256" key="2">
    <source>
        <dbReference type="ARBA" id="ARBA00022771"/>
    </source>
</evidence>
<dbReference type="AlphaFoldDB" id="A0AAD2PU57"/>
<feature type="compositionally biased region" description="Pro residues" evidence="5">
    <location>
        <begin position="129"/>
        <end position="141"/>
    </location>
</feature>
<keyword evidence="6" id="KW-0472">Membrane</keyword>
<dbReference type="InterPro" id="IPR001841">
    <property type="entry name" value="Znf_RING"/>
</dbReference>
<dbReference type="EMBL" id="CAKOGP040001747">
    <property type="protein sequence ID" value="CAJ1948257.1"/>
    <property type="molecule type" value="Genomic_DNA"/>
</dbReference>
<dbReference type="GO" id="GO:0008270">
    <property type="term" value="F:zinc ion binding"/>
    <property type="evidence" value="ECO:0007669"/>
    <property type="project" value="UniProtKB-KW"/>
</dbReference>
<feature type="compositionally biased region" description="Basic and acidic residues" evidence="5">
    <location>
        <begin position="92"/>
        <end position="102"/>
    </location>
</feature>
<evidence type="ECO:0000256" key="1">
    <source>
        <dbReference type="ARBA" id="ARBA00022723"/>
    </source>
</evidence>
<sequence length="382" mass="41625">MSFSTETSRTYDHSLSVIEMLWMAILATFLIAPMLLWCIRKCQSARQVSPGAAATTSNARAPKTKQEIEARKTYLEHHLKIHKVVTSTIDTNRSEAKDDPEKTTATTTTTTTTPSTADISNITKGDLILPPPAPSSSPSPSVPAADSQDTSEDDASLDAIDMDMDDDDDRPMCAICVNAYKANDNICWSNNCQCHHCFHQECITEWLLLHEECPCCRLPFLVNGVGSKKGTGDEEQGGGDTDVSHAESSLASHDPRTNLRFSTQDEDSFQRMVASLRNSYHSIQSPRAVGEEEMESSKASPSRAENHDTIDASGRTAVMDASGRTQVMVDPETLLKQPNSAENTNADNTAFVDVELGESDESSHGDAAADSTEHSEEHTQHC</sequence>
<dbReference type="Proteomes" id="UP001295423">
    <property type="component" value="Unassembled WGS sequence"/>
</dbReference>
<dbReference type="SUPFAM" id="SSF57850">
    <property type="entry name" value="RING/U-box"/>
    <property type="match status" value="1"/>
</dbReference>
<feature type="compositionally biased region" description="Basic and acidic residues" evidence="5">
    <location>
        <begin position="371"/>
        <end position="382"/>
    </location>
</feature>
<evidence type="ECO:0000256" key="4">
    <source>
        <dbReference type="PROSITE-ProRule" id="PRU00175"/>
    </source>
</evidence>
<feature type="transmembrane region" description="Helical" evidence="6">
    <location>
        <begin position="20"/>
        <end position="39"/>
    </location>
</feature>
<dbReference type="PANTHER" id="PTHR45798">
    <property type="entry name" value="RING-H2 FINGER PROTEIN ATL61-RELATED-RELATED"/>
    <property type="match status" value="1"/>
</dbReference>
<feature type="region of interest" description="Disordered" evidence="5">
    <location>
        <begin position="282"/>
        <end position="308"/>
    </location>
</feature>
<dbReference type="PROSITE" id="PS50089">
    <property type="entry name" value="ZF_RING_2"/>
    <property type="match status" value="1"/>
</dbReference>
<dbReference type="Pfam" id="PF13639">
    <property type="entry name" value="zf-RING_2"/>
    <property type="match status" value="1"/>
</dbReference>
<reference evidence="8" key="1">
    <citation type="submission" date="2023-08" db="EMBL/GenBank/DDBJ databases">
        <authorList>
            <person name="Audoor S."/>
            <person name="Bilcke G."/>
        </authorList>
    </citation>
    <scope>NUCLEOTIDE SEQUENCE</scope>
</reference>
<comment type="caution">
    <text evidence="8">The sequence shown here is derived from an EMBL/GenBank/DDBJ whole genome shotgun (WGS) entry which is preliminary data.</text>
</comment>
<dbReference type="InterPro" id="IPR052788">
    <property type="entry name" value="RING-type_E3_ligase_ATL"/>
</dbReference>
<proteinExistence type="predicted"/>
<protein>
    <recommendedName>
        <fullName evidence="7">RING-type domain-containing protein</fullName>
    </recommendedName>
</protein>
<evidence type="ECO:0000256" key="3">
    <source>
        <dbReference type="ARBA" id="ARBA00022833"/>
    </source>
</evidence>